<dbReference type="Pfam" id="PF04218">
    <property type="entry name" value="CENP-B_N"/>
    <property type="match status" value="1"/>
</dbReference>
<evidence type="ECO:0000313" key="7">
    <source>
        <dbReference type="Proteomes" id="UP001501940"/>
    </source>
</evidence>
<dbReference type="Gene3D" id="1.10.10.60">
    <property type="entry name" value="Homeodomain-like"/>
    <property type="match status" value="2"/>
</dbReference>
<keyword evidence="2" id="KW-0238">DNA-binding</keyword>
<evidence type="ECO:0000256" key="2">
    <source>
        <dbReference type="ARBA" id="ARBA00023125"/>
    </source>
</evidence>
<name>A0AAQ5X1R0_AMPOC</name>
<feature type="compositionally biased region" description="Low complexity" evidence="4">
    <location>
        <begin position="544"/>
        <end position="555"/>
    </location>
</feature>
<dbReference type="PANTHER" id="PTHR19303">
    <property type="entry name" value="TRANSPOSON"/>
    <property type="match status" value="1"/>
</dbReference>
<keyword evidence="7" id="KW-1185">Reference proteome</keyword>
<reference evidence="6" key="3">
    <citation type="submission" date="2025-09" db="UniProtKB">
        <authorList>
            <consortium name="Ensembl"/>
        </authorList>
    </citation>
    <scope>IDENTIFICATION</scope>
</reference>
<dbReference type="Pfam" id="PF03184">
    <property type="entry name" value="DDE_1"/>
    <property type="match status" value="1"/>
</dbReference>
<dbReference type="GO" id="GO:0003677">
    <property type="term" value="F:DNA binding"/>
    <property type="evidence" value="ECO:0007669"/>
    <property type="project" value="UniProtKB-KW"/>
</dbReference>
<feature type="region of interest" description="Disordered" evidence="4">
    <location>
        <begin position="527"/>
        <end position="581"/>
    </location>
</feature>
<dbReference type="GeneTree" id="ENSGT00940000154420"/>
<evidence type="ECO:0000256" key="3">
    <source>
        <dbReference type="ARBA" id="ARBA00023242"/>
    </source>
</evidence>
<dbReference type="Ensembl" id="ENSAOCT00000052760.1">
    <property type="protein sequence ID" value="ENSAOCP00000034419.1"/>
    <property type="gene ID" value="ENSAOCG00000025615.1"/>
</dbReference>
<dbReference type="AlphaFoldDB" id="A0AAQ5X1R0"/>
<feature type="domain" description="HTH CENPB-type" evidence="5">
    <location>
        <begin position="75"/>
        <end position="154"/>
    </location>
</feature>
<keyword evidence="3" id="KW-0539">Nucleus</keyword>
<dbReference type="SMART" id="SM00674">
    <property type="entry name" value="CENPB"/>
    <property type="match status" value="1"/>
</dbReference>
<comment type="subcellular location">
    <subcellularLocation>
        <location evidence="1">Nucleus</location>
    </subcellularLocation>
</comment>
<protein>
    <recommendedName>
        <fullName evidence="5">HTH CENPB-type domain-containing protein</fullName>
    </recommendedName>
</protein>
<dbReference type="PROSITE" id="PS51253">
    <property type="entry name" value="HTH_CENPB"/>
    <property type="match status" value="1"/>
</dbReference>
<sequence length="581" mass="66116">MASRKASSESGSVKKRQAISFEMKVAIIKKLDAGEKMVSVARAYNMNRSTIGTIYKQKDRIMEHVKGAVPMQSTIISKKRGKILEEMEKLLTIWLEDQQQRRIPLSLMLIQEKAKSIFEDVKAKAGESAAEETFSASHGWFSRFKKRANLHHVAVSGEAASADKEAAERFPQVLKEIIEEGGYSAKQVFNVDETGLFWKKMPEKTYISREEKTMPGYKAAKDRLTLMLGANADGSFKLKPLLVYRAANPRALKNVTKSSLPVIWMSNIKAWVTLAVFEDWFFHHFIPEVKLYCRENGIPFKILLVLDNAPGHPPHLDDFHPDVKVVYLPPNTTSLLQPMDQAVDSDPEMTLRSYWKSYNIFNCIKNIEASWREVSEVNLNAVWRPLCPQFVNDFRGFDQEGINKDILSTLVGLSEKLELDLEEEDFEELLESHGEELSNQDLMELEAQQRVEEEEEDETPVPMKKFETKLLAEGFSLIDKAIALFEQQDPNIERCTKVANQMNDAIQCYRIIYDEKKKKTVQSSLDRFFRPVSTTPSKEDTRQPSSSSPGPSTSSFIDVTEEEVTLEAHSSDDEDPLGPMI</sequence>
<evidence type="ECO:0000256" key="1">
    <source>
        <dbReference type="ARBA" id="ARBA00004123"/>
    </source>
</evidence>
<dbReference type="InterPro" id="IPR006600">
    <property type="entry name" value="HTH_CenpB_DNA-bd_dom"/>
</dbReference>
<accession>A0AAQ5X1R0</accession>
<organism evidence="6 7">
    <name type="scientific">Amphiprion ocellaris</name>
    <name type="common">Clown anemonefish</name>
    <dbReference type="NCBI Taxonomy" id="80972"/>
    <lineage>
        <taxon>Eukaryota</taxon>
        <taxon>Metazoa</taxon>
        <taxon>Chordata</taxon>
        <taxon>Craniata</taxon>
        <taxon>Vertebrata</taxon>
        <taxon>Euteleostomi</taxon>
        <taxon>Actinopterygii</taxon>
        <taxon>Neopterygii</taxon>
        <taxon>Teleostei</taxon>
        <taxon>Neoteleostei</taxon>
        <taxon>Acanthomorphata</taxon>
        <taxon>Ovalentaria</taxon>
        <taxon>Pomacentridae</taxon>
        <taxon>Amphiprion</taxon>
    </lineage>
</organism>
<feature type="compositionally biased region" description="Acidic residues" evidence="4">
    <location>
        <begin position="572"/>
        <end position="581"/>
    </location>
</feature>
<dbReference type="GO" id="GO:0005634">
    <property type="term" value="C:nucleus"/>
    <property type="evidence" value="ECO:0007669"/>
    <property type="project" value="UniProtKB-SubCell"/>
</dbReference>
<reference evidence="6 7" key="1">
    <citation type="submission" date="2022-01" db="EMBL/GenBank/DDBJ databases">
        <title>A chromosome-scale genome assembly of the false clownfish, Amphiprion ocellaris.</title>
        <authorList>
            <person name="Ryu T."/>
        </authorList>
    </citation>
    <scope>NUCLEOTIDE SEQUENCE [LARGE SCALE GENOMIC DNA]</scope>
</reference>
<evidence type="ECO:0000256" key="4">
    <source>
        <dbReference type="SAM" id="MobiDB-lite"/>
    </source>
</evidence>
<dbReference type="Pfam" id="PF03221">
    <property type="entry name" value="HTH_Tnp_Tc5"/>
    <property type="match status" value="1"/>
</dbReference>
<dbReference type="PANTHER" id="PTHR19303:SF26">
    <property type="entry name" value="TIGGER TRANSPOSABLE ELEMENT-DERIVED PROTEIN 1"/>
    <property type="match status" value="1"/>
</dbReference>
<dbReference type="InterPro" id="IPR004875">
    <property type="entry name" value="DDE_SF_endonuclease_dom"/>
</dbReference>
<evidence type="ECO:0000259" key="5">
    <source>
        <dbReference type="PROSITE" id="PS51253"/>
    </source>
</evidence>
<dbReference type="SUPFAM" id="SSF46689">
    <property type="entry name" value="Homeodomain-like"/>
    <property type="match status" value="2"/>
</dbReference>
<reference evidence="6" key="2">
    <citation type="submission" date="2025-08" db="UniProtKB">
        <authorList>
            <consortium name="Ensembl"/>
        </authorList>
    </citation>
    <scope>IDENTIFICATION</scope>
</reference>
<dbReference type="InterPro" id="IPR050863">
    <property type="entry name" value="CenT-Element_Derived"/>
</dbReference>
<evidence type="ECO:0000313" key="6">
    <source>
        <dbReference type="Ensembl" id="ENSAOCP00000034419.1"/>
    </source>
</evidence>
<dbReference type="InterPro" id="IPR009057">
    <property type="entry name" value="Homeodomain-like_sf"/>
</dbReference>
<proteinExistence type="predicted"/>
<dbReference type="Proteomes" id="UP001501940">
    <property type="component" value="Chromosome 13"/>
</dbReference>
<dbReference type="InterPro" id="IPR007889">
    <property type="entry name" value="HTH_Psq"/>
</dbReference>